<name>A0A448YM95_BRENA</name>
<dbReference type="PANTHER" id="PTHR13964">
    <property type="entry name" value="RBP-RELATED"/>
    <property type="match status" value="1"/>
</dbReference>
<feature type="compositionally biased region" description="Low complexity" evidence="4">
    <location>
        <begin position="223"/>
        <end position="259"/>
    </location>
</feature>
<dbReference type="Gene3D" id="1.10.150.60">
    <property type="entry name" value="ARID DNA-binding domain"/>
    <property type="match status" value="1"/>
</dbReference>
<feature type="region of interest" description="Disordered" evidence="4">
    <location>
        <begin position="771"/>
        <end position="830"/>
    </location>
</feature>
<evidence type="ECO:0000313" key="7">
    <source>
        <dbReference type="Proteomes" id="UP000290900"/>
    </source>
</evidence>
<feature type="region of interest" description="Disordered" evidence="4">
    <location>
        <begin position="216"/>
        <end position="395"/>
    </location>
</feature>
<feature type="compositionally biased region" description="Low complexity" evidence="4">
    <location>
        <begin position="505"/>
        <end position="560"/>
    </location>
</feature>
<dbReference type="PROSITE" id="PS51011">
    <property type="entry name" value="ARID"/>
    <property type="match status" value="1"/>
</dbReference>
<feature type="region of interest" description="Disordered" evidence="4">
    <location>
        <begin position="156"/>
        <end position="191"/>
    </location>
</feature>
<dbReference type="FunCoup" id="A0A448YM95">
    <property type="interactions" value="331"/>
</dbReference>
<evidence type="ECO:0000256" key="3">
    <source>
        <dbReference type="ARBA" id="ARBA00023242"/>
    </source>
</evidence>
<keyword evidence="3" id="KW-0539">Nucleus</keyword>
<dbReference type="GO" id="GO:0006357">
    <property type="term" value="P:regulation of transcription by RNA polymerase II"/>
    <property type="evidence" value="ECO:0007669"/>
    <property type="project" value="TreeGrafter"/>
</dbReference>
<dbReference type="SMART" id="SM00501">
    <property type="entry name" value="BRIGHT"/>
    <property type="match status" value="1"/>
</dbReference>
<dbReference type="Pfam" id="PF01388">
    <property type="entry name" value="ARID"/>
    <property type="match status" value="1"/>
</dbReference>
<dbReference type="EMBL" id="CAACVR010000017">
    <property type="protein sequence ID" value="VEU22064.1"/>
    <property type="molecule type" value="Genomic_DNA"/>
</dbReference>
<dbReference type="SUPFAM" id="SSF46774">
    <property type="entry name" value="ARID-like"/>
    <property type="match status" value="1"/>
</dbReference>
<dbReference type="Proteomes" id="UP000290900">
    <property type="component" value="Unassembled WGS sequence"/>
</dbReference>
<reference evidence="6 7" key="1">
    <citation type="submission" date="2018-12" db="EMBL/GenBank/DDBJ databases">
        <authorList>
            <person name="Tiukova I."/>
            <person name="Dainat J."/>
        </authorList>
    </citation>
    <scope>NUCLEOTIDE SEQUENCE [LARGE SCALE GENOMIC DNA]</scope>
</reference>
<feature type="compositionally biased region" description="Low complexity" evidence="4">
    <location>
        <begin position="103"/>
        <end position="144"/>
    </location>
</feature>
<dbReference type="InParanoid" id="A0A448YM95"/>
<feature type="region of interest" description="Disordered" evidence="4">
    <location>
        <begin position="504"/>
        <end position="619"/>
    </location>
</feature>
<accession>A0A448YM95</accession>
<dbReference type="CDD" id="cd16871">
    <property type="entry name" value="ARID_Swi1p-like"/>
    <property type="match status" value="1"/>
</dbReference>
<protein>
    <submittedName>
        <fullName evidence="6">DEKNAAC103078</fullName>
    </submittedName>
</protein>
<feature type="compositionally biased region" description="Polar residues" evidence="4">
    <location>
        <begin position="272"/>
        <end position="315"/>
    </location>
</feature>
<keyword evidence="7" id="KW-1185">Reference proteome</keyword>
<evidence type="ECO:0000256" key="2">
    <source>
        <dbReference type="ARBA" id="ARBA00023163"/>
    </source>
</evidence>
<dbReference type="OrthoDB" id="1938591at2759"/>
<evidence type="ECO:0000259" key="5">
    <source>
        <dbReference type="PROSITE" id="PS51011"/>
    </source>
</evidence>
<dbReference type="AlphaFoldDB" id="A0A448YM95"/>
<organism evidence="6 7">
    <name type="scientific">Brettanomyces naardenensis</name>
    <name type="common">Yeast</name>
    <dbReference type="NCBI Taxonomy" id="13370"/>
    <lineage>
        <taxon>Eukaryota</taxon>
        <taxon>Fungi</taxon>
        <taxon>Dikarya</taxon>
        <taxon>Ascomycota</taxon>
        <taxon>Saccharomycotina</taxon>
        <taxon>Pichiomycetes</taxon>
        <taxon>Pichiales</taxon>
        <taxon>Pichiaceae</taxon>
        <taxon>Brettanomyces</taxon>
    </lineage>
</organism>
<sequence>MSNDPYWMNENLGDELDLLNFPDALDSGNNNNANSNSLTSQEFPTIDENFLNLDIQQQPSQVSQNRSSQPSQPSQQIMFSAELSSPQVPQPSQILRTQASQTPQALQASQVPQVPQPQQVPQVQQAQQAPKAPQVPSQQGFSQGQQFNQFQPQARFSQYTQPSQPPSQPSSQGSSQVPSQPSHQHHSSDANRKANMAKFMALPPDQRRRLLERQRQYQDSMVKQQQKLLQQQQLRRSTQNQSQMNQQQQQQMFHQLQQQQPPPPQPQQNFQRKPSVSSQMSTPAAITPAINSPAMNSPAMNSPYQQYLTPQQTARQPSEGPQSQSSQLLQSQHSQQTPQGQPPLQGQQQQNQSYQNQFAGPQSNSPHTLFQSQSPSSQSHPRPTAEQQRQLQQQLQQQFGMQNVEKFLILLEEFMARRGTPLPNKYPEIGGRRMNLFLIYFMVSKLGGFVHVLKTGKIPFIASKLGIDPNSKPLMTEFVQVYHKSLFPFEQFANTPQGMKELAVRRQQLQKQPSGQQSQQSGNQRPVQSQAPPQAQPQVQSQSQQPNAQSASPQAQQSQPLPFRAQQTHSPYSAGSAKTPGTGKQSPATTAPVQATPRPSEKPSQPLQPPQPSFIRNYVPHSKLVDRTAGYNLEAMESYGEQLDHLKPVFLYFPELGTVSIQALSLSLASHLDAEINVALNVLLIITSDPSVTIPLDDCMDLMDNLCLLGLGIIDCLRSGDYRRRQQSSQELVSRLNPEKSHIDTVFNKYKDYYLRNGKAREIKIDSFTSQEVECPDPLPETADAMEVESSEGYLSDEEEDDDEGEDDDVETNNGNDSVETSVTSVSAKEAQPFSMPQYLELLHGCRDESEDFERGVHAKTYENRQLMLVEELSTISMIIRNLSFIHDGKARFNNTIMATNTRFLDYLYALMEAIGTNADSFILSRKKLCFMKDTIIILTNIAHAVDVRSEREMFLIIALSTSFGSAQTEEDKKAGFLTTRVDQAVNKYQLHGVDVVSKILCGSRNNKRILANVLIGDTQDSELLVWLQKFADTENLEDGSLAVKLFSFLISTIPLELLHQGIEPFNNKLPSCLEALLGCIVLLEIVRNGEFSENLALNILMAPEAIGSGLVHLAFVYAAIYVNTNFETKIQHAYISSKCSQLVNTLIRDAIDYSEDHHTVDKDSDKLSLLSGFFSNDNNLIGVLITPNIPTEISAQAVESTKLMSRLRNLSS</sequence>
<feature type="compositionally biased region" description="Acidic residues" evidence="4">
    <location>
        <begin position="784"/>
        <end position="811"/>
    </location>
</feature>
<feature type="region of interest" description="Disordered" evidence="4">
    <location>
        <begin position="97"/>
        <end position="144"/>
    </location>
</feature>
<dbReference type="InterPro" id="IPR036431">
    <property type="entry name" value="ARID_dom_sf"/>
</dbReference>
<dbReference type="GO" id="GO:0000976">
    <property type="term" value="F:transcription cis-regulatory region binding"/>
    <property type="evidence" value="ECO:0007669"/>
    <property type="project" value="TreeGrafter"/>
</dbReference>
<feature type="compositionally biased region" description="Low complexity" evidence="4">
    <location>
        <begin position="316"/>
        <end position="357"/>
    </location>
</feature>
<dbReference type="SMART" id="SM01014">
    <property type="entry name" value="ARID"/>
    <property type="match status" value="1"/>
</dbReference>
<dbReference type="InterPro" id="IPR051232">
    <property type="entry name" value="ARID/SWI1_ChromRemod"/>
</dbReference>
<proteinExistence type="predicted"/>
<dbReference type="InterPro" id="IPR001606">
    <property type="entry name" value="ARID_dom"/>
</dbReference>
<evidence type="ECO:0000256" key="4">
    <source>
        <dbReference type="SAM" id="MobiDB-lite"/>
    </source>
</evidence>
<feature type="compositionally biased region" description="Polar residues" evidence="4">
    <location>
        <begin position="582"/>
        <end position="593"/>
    </location>
</feature>
<feature type="compositionally biased region" description="Polar residues" evidence="4">
    <location>
        <begin position="818"/>
        <end position="827"/>
    </location>
</feature>
<feature type="compositionally biased region" description="Polar residues" evidence="4">
    <location>
        <begin position="358"/>
        <end position="370"/>
    </location>
</feature>
<dbReference type="GO" id="GO:0005634">
    <property type="term" value="C:nucleus"/>
    <property type="evidence" value="ECO:0007669"/>
    <property type="project" value="TreeGrafter"/>
</dbReference>
<evidence type="ECO:0000313" key="6">
    <source>
        <dbReference type="EMBL" id="VEU22064.1"/>
    </source>
</evidence>
<dbReference type="PANTHER" id="PTHR13964:SF27">
    <property type="entry name" value="HAT-TRICK, ISOFORM D"/>
    <property type="match status" value="1"/>
</dbReference>
<keyword evidence="1" id="KW-0805">Transcription regulation</keyword>
<keyword evidence="2" id="KW-0804">Transcription</keyword>
<feature type="domain" description="ARID" evidence="5">
    <location>
        <begin position="401"/>
        <end position="494"/>
    </location>
</feature>
<dbReference type="STRING" id="13370.A0A448YM95"/>
<feature type="compositionally biased region" description="Low complexity" evidence="4">
    <location>
        <begin position="169"/>
        <end position="182"/>
    </location>
</feature>
<evidence type="ECO:0000256" key="1">
    <source>
        <dbReference type="ARBA" id="ARBA00023015"/>
    </source>
</evidence>
<gene>
    <name evidence="6" type="ORF">BRENAR_LOCUS2796</name>
</gene>